<organism evidence="2 3">
    <name type="scientific">Novosphingobium hassiacum</name>
    <dbReference type="NCBI Taxonomy" id="173676"/>
    <lineage>
        <taxon>Bacteria</taxon>
        <taxon>Pseudomonadati</taxon>
        <taxon>Pseudomonadota</taxon>
        <taxon>Alphaproteobacteria</taxon>
        <taxon>Sphingomonadales</taxon>
        <taxon>Sphingomonadaceae</taxon>
        <taxon>Novosphingobium</taxon>
    </lineage>
</organism>
<reference evidence="2 3" key="1">
    <citation type="submission" date="2020-08" db="EMBL/GenBank/DDBJ databases">
        <title>Genomic Encyclopedia of Type Strains, Phase IV (KMG-IV): sequencing the most valuable type-strain genomes for metagenomic binning, comparative biology and taxonomic classification.</title>
        <authorList>
            <person name="Goeker M."/>
        </authorList>
    </citation>
    <scope>NUCLEOTIDE SEQUENCE [LARGE SCALE GENOMIC DNA]</scope>
    <source>
        <strain evidence="2 3">DSM 14552</strain>
    </source>
</reference>
<comment type="caution">
    <text evidence="2">The sequence shown here is derived from an EMBL/GenBank/DDBJ whole genome shotgun (WGS) entry which is preliminary data.</text>
</comment>
<dbReference type="SUPFAM" id="SSF81901">
    <property type="entry name" value="HCP-like"/>
    <property type="match status" value="1"/>
</dbReference>
<dbReference type="InterPro" id="IPR019734">
    <property type="entry name" value="TPR_rpt"/>
</dbReference>
<dbReference type="InterPro" id="IPR011990">
    <property type="entry name" value="TPR-like_helical_dom_sf"/>
</dbReference>
<evidence type="ECO:0000313" key="3">
    <source>
        <dbReference type="Proteomes" id="UP000562395"/>
    </source>
</evidence>
<proteinExistence type="predicted"/>
<protein>
    <submittedName>
        <fullName evidence="2">Tetratricopeptide (TPR) repeat protein</fullName>
    </submittedName>
</protein>
<accession>A0A7W5ZYU3</accession>
<feature type="repeat" description="TPR" evidence="1">
    <location>
        <begin position="404"/>
        <end position="437"/>
    </location>
</feature>
<sequence>MTQATERRARWPWLLLAAVLLISAAAIGFDKWKARQGPPDPLPSQIQPAFGPRNQLELEQAAVVGVDGARTRLALGPEQWLRQETLARALVRHFRATGNYADLAEADRLLDAGIAGSPFPAGPSLSRAETSLLVHRLDAANKGLERFFAQVGEPDSGESAGAWSIRGDIAFQRGDMKAARLAYARAEEYDNNAAVALRQSMLALRSGDADMARRRVNAILRAPKLNRWVKSQVALQRTTIAYATGDWQAAGTWARFADGFFPGNPLAQAYVAQTQALDGDVNGAVKRYEAIVAKAPLPEIMDALAFTLRLQGRGPESRAWAAKAGVIWAERYRLLPEAAAAHLVEHELALGDPRLALPIAKADALRRPHGASLTLLARAQLLTGDAKGALATLQRAEKTGWRSAGLYLALADAHAALGDDDAAKDARAEALDLNPRATDPASRFIWFGHD</sequence>
<keyword evidence="3" id="KW-1185">Reference proteome</keyword>
<gene>
    <name evidence="2" type="ORF">GGQ88_002036</name>
</gene>
<evidence type="ECO:0000256" key="1">
    <source>
        <dbReference type="PROSITE-ProRule" id="PRU00339"/>
    </source>
</evidence>
<dbReference type="RefSeq" id="WP_183613026.1">
    <property type="nucleotide sequence ID" value="NZ_JACICY010000004.1"/>
</dbReference>
<dbReference type="Proteomes" id="UP000562395">
    <property type="component" value="Unassembled WGS sequence"/>
</dbReference>
<dbReference type="Gene3D" id="1.25.40.10">
    <property type="entry name" value="Tetratricopeptide repeat domain"/>
    <property type="match status" value="2"/>
</dbReference>
<dbReference type="PROSITE" id="PS50005">
    <property type="entry name" value="TPR"/>
    <property type="match status" value="1"/>
</dbReference>
<name>A0A7W5ZYU3_9SPHN</name>
<keyword evidence="1" id="KW-0802">TPR repeat</keyword>
<dbReference type="AlphaFoldDB" id="A0A7W5ZYU3"/>
<evidence type="ECO:0000313" key="2">
    <source>
        <dbReference type="EMBL" id="MBB3860767.1"/>
    </source>
</evidence>
<dbReference type="EMBL" id="JACICY010000004">
    <property type="protein sequence ID" value="MBB3860767.1"/>
    <property type="molecule type" value="Genomic_DNA"/>
</dbReference>